<dbReference type="PANTHER" id="PTHR31845:SF17">
    <property type="entry name" value="ZN(II)2CYS6 TRANSCRIPTION FACTOR (EUROFUNG)"/>
    <property type="match status" value="1"/>
</dbReference>
<keyword evidence="2" id="KW-0805">Transcription regulation</keyword>
<dbReference type="Pfam" id="PF04082">
    <property type="entry name" value="Fungal_trans"/>
    <property type="match status" value="1"/>
</dbReference>
<evidence type="ECO:0000256" key="5">
    <source>
        <dbReference type="ARBA" id="ARBA00023242"/>
    </source>
</evidence>
<feature type="region of interest" description="Disordered" evidence="6">
    <location>
        <begin position="642"/>
        <end position="661"/>
    </location>
</feature>
<sequence length="1225" mass="136052">MCFTQKTIHTVCAHSAVELIECRKFIENKDKTDRNACITPLCQHTQALATVLGFCQNCEAFYRDSDVSSVSASELLENYWQFKAVKKWNHPVEPVMIPSSALAETSMELSSSWCTFARNEREVSKDMVMAASVQSLIHALGEPITHPSCDLCRRKHRTDVCRMAVGGQMATVSWASCLAHAEDIFKTYEFSHQLSHTSNAEDVNRGDYENESALSSETVQTPRPVAFISPALPVQSPPLRRLNIHERREIEFQERQKLFAELAANHEKDIQRLREQAQLEMRAEEEFRKAIAASSDATGVTASSSSVTSDHLSHSPPSSADIASAFPSFSGVHCPLIDNDEHGKDHASLRTLAYDESAFEALTGGIHEIQDVLELRQAAVVKPESSEALHSCYGEIGDIEEETSGDPANYHPTDERSDTIDDHIDLYLKNFTGDDDSASNVRLPDIPPLSPFTIAGLNAPIEKAVKRSKPRPSPVMLMKVTRFSQPNRSPEDNGPGQENDKGKNIAGPSHPESLTSAPLSGPEIRQRAPPRRPRGPMYCPEHAGKRDPKCHGCQAGCWVEIGLPPGERFEEHSKPDTVQKLLDRINESPVRDQVIAAIINSSQAQTHPESSALDSFSSLRDSVPARLDAPGTEEIAVSALVEQSEESECDGPPDSTHSPCPCSKLKKESSVVSPLHIMAAAFTKNDTSFANQNVDTAVPHLPLDAIGRRGNENSINKRLIEYFTPRLTHDTDWQVLASQSINSTLKLETTACDPVTARLADQNDVSLYFQLFFQTRNPHIGLLDPDLHTPKYVRHTSFTLFSVICALGCAISTRPRDRILYPTLLSLAEANLAWSIAVPVRSLETIQAILAMKYWAPMYQRQGDDPHWLHISHAVQLAKELGINKPTTIAELVKALAPDDTIEMRERFSRNLERTWLYVFIADKSFGIVMGRSPIVAWKELPPCPCQWWRKSMATSLDRMISGIIEIRVQLLESLKQLERMKKTDASISNWHAKNYDVLDRTCKIRCYEDDESSTPMLPILAFYMKHSLMILNAQAARELKRLGGATASTIASVDSKAFETALQLLDLVLHDQTVNDIGLGWHNNQFVMVAHAMTEIAQALSRGNLSSVDHGAAASQIRAISTWLEEKAQALPATSIASLYSGFSQILVSGLDGETSNDTHRRQDHTSYETPDSFMTDWSRAVDVTSLNPMDWLDMSFLGNEDLFVGLENVDFNDHDDNGALRFP</sequence>
<evidence type="ECO:0000256" key="2">
    <source>
        <dbReference type="ARBA" id="ARBA00023015"/>
    </source>
</evidence>
<feature type="domain" description="Xylanolytic transcriptional activator regulatory" evidence="7">
    <location>
        <begin position="770"/>
        <end position="937"/>
    </location>
</feature>
<comment type="subcellular location">
    <subcellularLocation>
        <location evidence="1">Nucleus</location>
    </subcellularLocation>
</comment>
<dbReference type="CDD" id="cd12148">
    <property type="entry name" value="fungal_TF_MHR"/>
    <property type="match status" value="1"/>
</dbReference>
<dbReference type="Proteomes" id="UP000699042">
    <property type="component" value="Unassembled WGS sequence"/>
</dbReference>
<keyword evidence="3" id="KW-0238">DNA-binding</keyword>
<dbReference type="GO" id="GO:0000976">
    <property type="term" value="F:transcription cis-regulatory region binding"/>
    <property type="evidence" value="ECO:0007669"/>
    <property type="project" value="TreeGrafter"/>
</dbReference>
<feature type="region of interest" description="Disordered" evidence="6">
    <location>
        <begin position="199"/>
        <end position="218"/>
    </location>
</feature>
<dbReference type="PANTHER" id="PTHR31845">
    <property type="entry name" value="FINGER DOMAIN PROTEIN, PUTATIVE-RELATED"/>
    <property type="match status" value="1"/>
</dbReference>
<evidence type="ECO:0000259" key="7">
    <source>
        <dbReference type="Pfam" id="PF04082"/>
    </source>
</evidence>
<keyword evidence="5" id="KW-0539">Nucleus</keyword>
<comment type="caution">
    <text evidence="8">The sequence shown here is derived from an EMBL/GenBank/DDBJ whole genome shotgun (WGS) entry which is preliminary data.</text>
</comment>
<evidence type="ECO:0000313" key="9">
    <source>
        <dbReference type="Proteomes" id="UP000699042"/>
    </source>
</evidence>
<name>A0A9P7RGN1_9PEZI</name>
<evidence type="ECO:0000256" key="3">
    <source>
        <dbReference type="ARBA" id="ARBA00023125"/>
    </source>
</evidence>
<dbReference type="InterPro" id="IPR051089">
    <property type="entry name" value="prtT"/>
</dbReference>
<keyword evidence="4" id="KW-0804">Transcription</keyword>
<dbReference type="InterPro" id="IPR007219">
    <property type="entry name" value="XnlR_reg_dom"/>
</dbReference>
<gene>
    <name evidence="8" type="ORF">JMJ77_005521</name>
</gene>
<evidence type="ECO:0000313" key="8">
    <source>
        <dbReference type="EMBL" id="KAG7058143.1"/>
    </source>
</evidence>
<dbReference type="AlphaFoldDB" id="A0A9P7RGN1"/>
<keyword evidence="9" id="KW-1185">Reference proteome</keyword>
<feature type="region of interest" description="Disordered" evidence="6">
    <location>
        <begin position="292"/>
        <end position="319"/>
    </location>
</feature>
<dbReference type="EMBL" id="JAESDN010000001">
    <property type="protein sequence ID" value="KAG7058143.1"/>
    <property type="molecule type" value="Genomic_DNA"/>
</dbReference>
<reference evidence="8" key="1">
    <citation type="submission" date="2021-05" db="EMBL/GenBank/DDBJ databases">
        <title>Comparative genomics of three Colletotrichum scovillei strains and genetic complementation revealed genes involved fungal growth and virulence on chili pepper.</title>
        <authorList>
            <person name="Hsieh D.-K."/>
            <person name="Chuang S.-C."/>
            <person name="Chen C.-Y."/>
            <person name="Chao Y.-T."/>
            <person name="Lu M.-Y.J."/>
            <person name="Lee M.-H."/>
            <person name="Shih M.-C."/>
        </authorList>
    </citation>
    <scope>NUCLEOTIDE SEQUENCE</scope>
    <source>
        <strain evidence="8">Coll-153</strain>
    </source>
</reference>
<dbReference type="GO" id="GO:0000981">
    <property type="term" value="F:DNA-binding transcription factor activity, RNA polymerase II-specific"/>
    <property type="evidence" value="ECO:0007669"/>
    <property type="project" value="TreeGrafter"/>
</dbReference>
<feature type="compositionally biased region" description="Low complexity" evidence="6">
    <location>
        <begin position="292"/>
        <end position="310"/>
    </location>
</feature>
<accession>A0A9P7RGN1</accession>
<evidence type="ECO:0000256" key="1">
    <source>
        <dbReference type="ARBA" id="ARBA00004123"/>
    </source>
</evidence>
<proteinExistence type="predicted"/>
<evidence type="ECO:0000256" key="4">
    <source>
        <dbReference type="ARBA" id="ARBA00023163"/>
    </source>
</evidence>
<feature type="region of interest" description="Disordered" evidence="6">
    <location>
        <begin position="464"/>
        <end position="548"/>
    </location>
</feature>
<evidence type="ECO:0000256" key="6">
    <source>
        <dbReference type="SAM" id="MobiDB-lite"/>
    </source>
</evidence>
<dbReference type="GO" id="GO:0008270">
    <property type="term" value="F:zinc ion binding"/>
    <property type="evidence" value="ECO:0007669"/>
    <property type="project" value="InterPro"/>
</dbReference>
<dbReference type="GO" id="GO:0005634">
    <property type="term" value="C:nucleus"/>
    <property type="evidence" value="ECO:0007669"/>
    <property type="project" value="UniProtKB-SubCell"/>
</dbReference>
<dbReference type="GO" id="GO:0006351">
    <property type="term" value="P:DNA-templated transcription"/>
    <property type="evidence" value="ECO:0007669"/>
    <property type="project" value="InterPro"/>
</dbReference>
<organism evidence="8 9">
    <name type="scientific">Colletotrichum scovillei</name>
    <dbReference type="NCBI Taxonomy" id="1209932"/>
    <lineage>
        <taxon>Eukaryota</taxon>
        <taxon>Fungi</taxon>
        <taxon>Dikarya</taxon>
        <taxon>Ascomycota</taxon>
        <taxon>Pezizomycotina</taxon>
        <taxon>Sordariomycetes</taxon>
        <taxon>Hypocreomycetidae</taxon>
        <taxon>Glomerellales</taxon>
        <taxon>Glomerellaceae</taxon>
        <taxon>Colletotrichum</taxon>
        <taxon>Colletotrichum acutatum species complex</taxon>
    </lineage>
</organism>
<protein>
    <submittedName>
        <fullName evidence="8">Fungal transcriptional regulatory protein</fullName>
    </submittedName>
</protein>